<evidence type="ECO:0000313" key="3">
    <source>
        <dbReference type="Proteomes" id="UP000176998"/>
    </source>
</evidence>
<dbReference type="PANTHER" id="PTHR38846:SF1">
    <property type="entry name" value="C3H1-TYPE DOMAIN-CONTAINING PROTEIN"/>
    <property type="match status" value="1"/>
</dbReference>
<dbReference type="PANTHER" id="PTHR38846">
    <property type="entry name" value="C3H1-TYPE DOMAIN-CONTAINING PROTEIN"/>
    <property type="match status" value="1"/>
</dbReference>
<sequence>MTRKNKAAASKAREKAAQEDGARGGAKLQDVEKMMTELNINKGEDGHGGEAHLHGIEELMIELNIKKEDIDNNNHNGHDQNFDCGELKQEVTDLKSTKNPKNGLNLKTKKANNENSAPKAQKKLTKKEEEATLFERWDEYFGKRELADWQRLCGDLGLPKDLPSKTQCRQALKTVHVNIRQFLRAESRHNEVLFFKNIFQLAQYTRKNRMWMPKKGLPKGDPLLTLRRKIGQYL</sequence>
<feature type="region of interest" description="Disordered" evidence="1">
    <location>
        <begin position="96"/>
        <end position="127"/>
    </location>
</feature>
<feature type="compositionally biased region" description="Basic and acidic residues" evidence="1">
    <location>
        <begin position="11"/>
        <end position="22"/>
    </location>
</feature>
<dbReference type="GeneID" id="34562087"/>
<dbReference type="OrthoDB" id="6105938at2759"/>
<dbReference type="EMBL" id="MJBS01000078">
    <property type="protein sequence ID" value="OHE95806.1"/>
    <property type="molecule type" value="Genomic_DNA"/>
</dbReference>
<organism evidence="2 3">
    <name type="scientific">Colletotrichum orchidophilum</name>
    <dbReference type="NCBI Taxonomy" id="1209926"/>
    <lineage>
        <taxon>Eukaryota</taxon>
        <taxon>Fungi</taxon>
        <taxon>Dikarya</taxon>
        <taxon>Ascomycota</taxon>
        <taxon>Pezizomycotina</taxon>
        <taxon>Sordariomycetes</taxon>
        <taxon>Hypocreomycetidae</taxon>
        <taxon>Glomerellales</taxon>
        <taxon>Glomerellaceae</taxon>
        <taxon>Colletotrichum</taxon>
    </lineage>
</organism>
<evidence type="ECO:0000256" key="1">
    <source>
        <dbReference type="SAM" id="MobiDB-lite"/>
    </source>
</evidence>
<dbReference type="Proteomes" id="UP000176998">
    <property type="component" value="Unassembled WGS sequence"/>
</dbReference>
<evidence type="ECO:0000313" key="2">
    <source>
        <dbReference type="EMBL" id="OHE95806.1"/>
    </source>
</evidence>
<gene>
    <name evidence="2" type="ORF">CORC01_08947</name>
</gene>
<accession>A0A1G4B371</accession>
<dbReference type="AlphaFoldDB" id="A0A1G4B371"/>
<comment type="caution">
    <text evidence="2">The sequence shown here is derived from an EMBL/GenBank/DDBJ whole genome shotgun (WGS) entry which is preliminary data.</text>
</comment>
<keyword evidence="3" id="KW-1185">Reference proteome</keyword>
<protein>
    <submittedName>
        <fullName evidence="2">Uncharacterized protein</fullName>
    </submittedName>
</protein>
<reference evidence="2 3" key="1">
    <citation type="submission" date="2016-09" db="EMBL/GenBank/DDBJ databases">
        <authorList>
            <person name="Capua I."/>
            <person name="De Benedictis P."/>
            <person name="Joannis T."/>
            <person name="Lombin L.H."/>
            <person name="Cattoli G."/>
        </authorList>
    </citation>
    <scope>NUCLEOTIDE SEQUENCE [LARGE SCALE GENOMIC DNA]</scope>
    <source>
        <strain evidence="2 3">IMI 309357</strain>
    </source>
</reference>
<name>A0A1G4B371_9PEZI</name>
<proteinExistence type="predicted"/>
<feature type="region of interest" description="Disordered" evidence="1">
    <location>
        <begin position="1"/>
        <end position="30"/>
    </location>
</feature>
<dbReference type="STRING" id="1209926.A0A1G4B371"/>
<dbReference type="RefSeq" id="XP_022472967.1">
    <property type="nucleotide sequence ID" value="XM_022620577.1"/>
</dbReference>